<gene>
    <name evidence="2" type="ORF">HIJ39_11700</name>
</gene>
<accession>A0A7Y0Q2Y2</accession>
<dbReference type="Proteomes" id="UP000533476">
    <property type="component" value="Unassembled WGS sequence"/>
</dbReference>
<keyword evidence="3" id="KW-1185">Reference proteome</keyword>
<dbReference type="InterPro" id="IPR010690">
    <property type="entry name" value="YqfD"/>
</dbReference>
<evidence type="ECO:0000256" key="1">
    <source>
        <dbReference type="SAM" id="Phobius"/>
    </source>
</evidence>
<keyword evidence="1" id="KW-1133">Transmembrane helix</keyword>
<name>A0A7Y0Q2Y2_9FIRM</name>
<sequence length="405" mass="45514">MTGILVRIFGGWRRVRISGTGAERVISELADRGFRLWHVVRRRDELTALVTEDGFEALVMIAEGTMVEVVPLAQGGLPFRWRQLRRRPFLLAGLVTAMALTWYVTSHIWVVEVTVPNLGPSQRQQLILAAEASGLRLGANRQGLDIPAVRRHMLALLPQYAWIGIHTRGVVANIDALRIVNRPPDHLPSKLVAGQSGKVTQVFVYIGAAEVLPGESVQRGQTLISGVVSGEVPVQPEGAKKPLEQSVLTPAEGQVMADVTYTEKLFQPYRKNVRRPTGQVYVRRFVEWDQSALTEVPNPFPMRFSHYSVTKKVQPLSFAGVRLPVQFIEMVYNDEEERSVPLSRKAAEAYAKRRVEEEIQRKVPKDATRVRQMWRVVPSKRGVSVTLTWVMNRNIAEPPRGTNKT</sequence>
<evidence type="ECO:0000313" key="3">
    <source>
        <dbReference type="Proteomes" id="UP000533476"/>
    </source>
</evidence>
<reference evidence="2 3" key="1">
    <citation type="submission" date="2020-04" db="EMBL/GenBank/DDBJ databases">
        <authorList>
            <person name="Zhang R."/>
            <person name="Schippers A."/>
        </authorList>
    </citation>
    <scope>NUCLEOTIDE SEQUENCE [LARGE SCALE GENOMIC DNA]</scope>
    <source>
        <strain evidence="2 3">DSM 109850</strain>
    </source>
</reference>
<organism evidence="2 3">
    <name type="scientific">Sulfobacillus harzensis</name>
    <dbReference type="NCBI Taxonomy" id="2729629"/>
    <lineage>
        <taxon>Bacteria</taxon>
        <taxon>Bacillati</taxon>
        <taxon>Bacillota</taxon>
        <taxon>Clostridia</taxon>
        <taxon>Eubacteriales</taxon>
        <taxon>Clostridiales Family XVII. Incertae Sedis</taxon>
        <taxon>Sulfobacillus</taxon>
    </lineage>
</organism>
<comment type="caution">
    <text evidence="2">The sequence shown here is derived from an EMBL/GenBank/DDBJ whole genome shotgun (WGS) entry which is preliminary data.</text>
</comment>
<protein>
    <submittedName>
        <fullName evidence="2">Sporulation protein YqfD</fullName>
    </submittedName>
</protein>
<proteinExistence type="predicted"/>
<dbReference type="Pfam" id="PF06898">
    <property type="entry name" value="YqfD"/>
    <property type="match status" value="1"/>
</dbReference>
<evidence type="ECO:0000313" key="2">
    <source>
        <dbReference type="EMBL" id="NMP23012.1"/>
    </source>
</evidence>
<keyword evidence="1" id="KW-0812">Transmembrane</keyword>
<dbReference type="AlphaFoldDB" id="A0A7Y0Q2Y2"/>
<feature type="transmembrane region" description="Helical" evidence="1">
    <location>
        <begin position="89"/>
        <end position="110"/>
    </location>
</feature>
<dbReference type="RefSeq" id="WP_169099885.1">
    <property type="nucleotide sequence ID" value="NZ_JABBVZ010000037.1"/>
</dbReference>
<keyword evidence="1" id="KW-0472">Membrane</keyword>
<dbReference type="EMBL" id="JABBVZ010000037">
    <property type="protein sequence ID" value="NMP23012.1"/>
    <property type="molecule type" value="Genomic_DNA"/>
</dbReference>